<protein>
    <submittedName>
        <fullName evidence="1">Uncharacterized protein</fullName>
    </submittedName>
</protein>
<evidence type="ECO:0000313" key="1">
    <source>
        <dbReference type="EMBL" id="KKL98656.1"/>
    </source>
</evidence>
<organism evidence="1">
    <name type="scientific">marine sediment metagenome</name>
    <dbReference type="NCBI Taxonomy" id="412755"/>
    <lineage>
        <taxon>unclassified sequences</taxon>
        <taxon>metagenomes</taxon>
        <taxon>ecological metagenomes</taxon>
    </lineage>
</organism>
<dbReference type="AlphaFoldDB" id="A0A0F9H6P5"/>
<reference evidence="1" key="1">
    <citation type="journal article" date="2015" name="Nature">
        <title>Complex archaea that bridge the gap between prokaryotes and eukaryotes.</title>
        <authorList>
            <person name="Spang A."/>
            <person name="Saw J.H."/>
            <person name="Jorgensen S.L."/>
            <person name="Zaremba-Niedzwiedzka K."/>
            <person name="Martijn J."/>
            <person name="Lind A.E."/>
            <person name="van Eijk R."/>
            <person name="Schleper C."/>
            <person name="Guy L."/>
            <person name="Ettema T.J."/>
        </authorList>
    </citation>
    <scope>NUCLEOTIDE SEQUENCE</scope>
</reference>
<comment type="caution">
    <text evidence="1">The sequence shown here is derived from an EMBL/GenBank/DDBJ whole genome shotgun (WGS) entry which is preliminary data.</text>
</comment>
<proteinExistence type="predicted"/>
<name>A0A0F9H6P5_9ZZZZ</name>
<sequence>MITDAYTDRKRSEVMTDTWGHLAPKKEICYKTRIVYAIGCYESGELNPTPICVEIDGLPDSPWLYEDIMDYLQTLGEKPQGTIWRFNGVYENRQFTGVHKVFLNMNNLNGESSDSLPN</sequence>
<accession>A0A0F9H6P5</accession>
<gene>
    <name evidence="1" type="ORF">LCGC14_1822260</name>
</gene>
<dbReference type="EMBL" id="LAZR01017862">
    <property type="protein sequence ID" value="KKL98656.1"/>
    <property type="molecule type" value="Genomic_DNA"/>
</dbReference>